<evidence type="ECO:0000313" key="1">
    <source>
        <dbReference type="EMBL" id="SHH09797.1"/>
    </source>
</evidence>
<dbReference type="RefSeq" id="WP_073490099.1">
    <property type="nucleotide sequence ID" value="NZ_FQVN01000022.1"/>
</dbReference>
<sequence length="232" mass="24453">MSALPSPAGGLRGVFGRAVAVLLDFDGPICGVFTGLSDREAAQRLVAVLARHSEQVPGDLARTRDPFDVLRHVTDELPALAREVEEALRVVEVEAVMSAAPTPHAAEVMRCCGDTGRKVAVVSNNSAAAVVAYLRHHDLLRLVDVVSAREPGDEARLKPNPHLVHQACQRLRVESGDCVLVGDSATDVQAAHTAGVPAIGYADKPGKGERLRQAGADAVVVSMAELVTPDLE</sequence>
<dbReference type="Gene3D" id="3.40.50.1000">
    <property type="entry name" value="HAD superfamily/HAD-like"/>
    <property type="match status" value="1"/>
</dbReference>
<dbReference type="NCBIfam" id="TIGR01549">
    <property type="entry name" value="HAD-SF-IA-v1"/>
    <property type="match status" value="1"/>
</dbReference>
<organism evidence="1 2">
    <name type="scientific">Streptoalloteichus hindustanus</name>
    <dbReference type="NCBI Taxonomy" id="2017"/>
    <lineage>
        <taxon>Bacteria</taxon>
        <taxon>Bacillati</taxon>
        <taxon>Actinomycetota</taxon>
        <taxon>Actinomycetes</taxon>
        <taxon>Pseudonocardiales</taxon>
        <taxon>Pseudonocardiaceae</taxon>
        <taxon>Streptoalloteichus</taxon>
    </lineage>
</organism>
<dbReference type="InterPro" id="IPR050155">
    <property type="entry name" value="HAD-like_hydrolase_sf"/>
</dbReference>
<reference evidence="1 2" key="1">
    <citation type="submission" date="2016-11" db="EMBL/GenBank/DDBJ databases">
        <authorList>
            <person name="Jaros S."/>
            <person name="Januszkiewicz K."/>
            <person name="Wedrychowicz H."/>
        </authorList>
    </citation>
    <scope>NUCLEOTIDE SEQUENCE [LARGE SCALE GENOMIC DNA]</scope>
    <source>
        <strain evidence="1 2">DSM 44523</strain>
    </source>
</reference>
<protein>
    <submittedName>
        <fullName evidence="1">Haloacid dehalogenase superfamily, subfamily IA, variant 3 with third motif having DD or ED/haloacid dehalogenase superfamily, subfamily IA, variant 1 with third motif having Dx(3-4)D or Dx(3-4)E</fullName>
    </submittedName>
</protein>
<dbReference type="OrthoDB" id="4547358at2"/>
<name>A0A1M5Q6B1_STRHI</name>
<dbReference type="PANTHER" id="PTHR43434">
    <property type="entry name" value="PHOSPHOGLYCOLATE PHOSPHATASE"/>
    <property type="match status" value="1"/>
</dbReference>
<dbReference type="InterPro" id="IPR036412">
    <property type="entry name" value="HAD-like_sf"/>
</dbReference>
<dbReference type="NCBIfam" id="TIGR01509">
    <property type="entry name" value="HAD-SF-IA-v3"/>
    <property type="match status" value="1"/>
</dbReference>
<dbReference type="InterPro" id="IPR023214">
    <property type="entry name" value="HAD_sf"/>
</dbReference>
<dbReference type="AlphaFoldDB" id="A0A1M5Q6B1"/>
<dbReference type="STRING" id="2017.SAMN05444320_12216"/>
<dbReference type="SUPFAM" id="SSF56784">
    <property type="entry name" value="HAD-like"/>
    <property type="match status" value="1"/>
</dbReference>
<dbReference type="GO" id="GO:0008967">
    <property type="term" value="F:phosphoglycolate phosphatase activity"/>
    <property type="evidence" value="ECO:0007669"/>
    <property type="project" value="TreeGrafter"/>
</dbReference>
<dbReference type="Proteomes" id="UP000184501">
    <property type="component" value="Unassembled WGS sequence"/>
</dbReference>
<dbReference type="InterPro" id="IPR006439">
    <property type="entry name" value="HAD-SF_hydro_IA"/>
</dbReference>
<gene>
    <name evidence="1" type="ORF">SAMN05444320_12216</name>
</gene>
<dbReference type="GO" id="GO:0005829">
    <property type="term" value="C:cytosol"/>
    <property type="evidence" value="ECO:0007669"/>
    <property type="project" value="TreeGrafter"/>
</dbReference>
<dbReference type="GO" id="GO:0006281">
    <property type="term" value="P:DNA repair"/>
    <property type="evidence" value="ECO:0007669"/>
    <property type="project" value="TreeGrafter"/>
</dbReference>
<accession>A0A1M5Q6B1</accession>
<dbReference type="EMBL" id="FQVN01000022">
    <property type="protein sequence ID" value="SHH09797.1"/>
    <property type="molecule type" value="Genomic_DNA"/>
</dbReference>
<evidence type="ECO:0000313" key="2">
    <source>
        <dbReference type="Proteomes" id="UP000184501"/>
    </source>
</evidence>
<keyword evidence="2" id="KW-1185">Reference proteome</keyword>
<proteinExistence type="predicted"/>
<dbReference type="Pfam" id="PF00702">
    <property type="entry name" value="Hydrolase"/>
    <property type="match status" value="1"/>
</dbReference>
<dbReference type="PANTHER" id="PTHR43434:SF1">
    <property type="entry name" value="PHOSPHOGLYCOLATE PHOSPHATASE"/>
    <property type="match status" value="1"/>
</dbReference>